<evidence type="ECO:0000256" key="2">
    <source>
        <dbReference type="ARBA" id="ARBA00009457"/>
    </source>
</evidence>
<feature type="transmembrane region" description="Helical" evidence="7">
    <location>
        <begin position="307"/>
        <end position="331"/>
    </location>
</feature>
<reference evidence="9" key="1">
    <citation type="submission" date="2022-11" db="UniProtKB">
        <authorList>
            <consortium name="WormBaseParasite"/>
        </authorList>
    </citation>
    <scope>IDENTIFICATION</scope>
</reference>
<sequence length="345" mass="39282">MADVEAKKTAVNKPSDSPLKQQKLKAWQPILTAGTVLPFFIGIAVIFIPLGVILLMASNSVYEHIYDYTDCEDIANPGQLCKDHDTYSSTECRCKHSFAVLEALDRPAYVYYGLSNFYQNHRRYVKSRDDRQLLGYVREPGEECGTFRYFNQSPTVRFPIVPCGAIANSMFNDTFYMEKNEKDSVGGVPFSFKGIAWPSDVNNKFANPANEADFNGTAKPFNWRKPITQMNNKLQNESFIVWMRIAALPSFRKMYARIDEEASVSPTRLQRGNYTVYIIYNYPVHAFGGRKRFIISTTSWAGGKNHFLGYAYIIVGCICLMTGLTFLFIHLKYGKSLTEMANVHR</sequence>
<proteinExistence type="inferred from homology"/>
<protein>
    <submittedName>
        <fullName evidence="9">Cell cycle control protein</fullName>
    </submittedName>
</protein>
<dbReference type="PANTHER" id="PTHR10926:SF0">
    <property type="entry name" value="CDC50, ISOFORM A"/>
    <property type="match status" value="1"/>
</dbReference>
<dbReference type="Pfam" id="PF03381">
    <property type="entry name" value="CDC50"/>
    <property type="match status" value="1"/>
</dbReference>
<dbReference type="InterPro" id="IPR005045">
    <property type="entry name" value="CDC50/LEM3_fam"/>
</dbReference>
<evidence type="ECO:0000256" key="7">
    <source>
        <dbReference type="SAM" id="Phobius"/>
    </source>
</evidence>
<evidence type="ECO:0000256" key="1">
    <source>
        <dbReference type="ARBA" id="ARBA00004141"/>
    </source>
</evidence>
<dbReference type="GO" id="GO:0005886">
    <property type="term" value="C:plasma membrane"/>
    <property type="evidence" value="ECO:0007669"/>
    <property type="project" value="TreeGrafter"/>
</dbReference>
<evidence type="ECO:0000256" key="5">
    <source>
        <dbReference type="ARBA" id="ARBA00023136"/>
    </source>
</evidence>
<accession>A0A915I804</accession>
<evidence type="ECO:0000313" key="9">
    <source>
        <dbReference type="WBParaSite" id="nRc.2.0.1.t10290-RA"/>
    </source>
</evidence>
<keyword evidence="4 7" id="KW-1133">Transmembrane helix</keyword>
<dbReference type="OMA" id="TWNNDQP"/>
<dbReference type="Proteomes" id="UP000887565">
    <property type="component" value="Unplaced"/>
</dbReference>
<evidence type="ECO:0000256" key="6">
    <source>
        <dbReference type="PIRNR" id="PIRNR015840"/>
    </source>
</evidence>
<dbReference type="GO" id="GO:0005794">
    <property type="term" value="C:Golgi apparatus"/>
    <property type="evidence" value="ECO:0007669"/>
    <property type="project" value="TreeGrafter"/>
</dbReference>
<evidence type="ECO:0000256" key="3">
    <source>
        <dbReference type="ARBA" id="ARBA00022692"/>
    </source>
</evidence>
<evidence type="ECO:0000313" key="8">
    <source>
        <dbReference type="Proteomes" id="UP000887565"/>
    </source>
</evidence>
<keyword evidence="5 6" id="KW-0472">Membrane</keyword>
<dbReference type="WBParaSite" id="nRc.2.0.1.t10290-RA">
    <property type="protein sequence ID" value="nRc.2.0.1.t10290-RA"/>
    <property type="gene ID" value="nRc.2.0.1.g10290"/>
</dbReference>
<dbReference type="PANTHER" id="PTHR10926">
    <property type="entry name" value="CELL CYCLE CONTROL PROTEIN 50"/>
    <property type="match status" value="1"/>
</dbReference>
<keyword evidence="3 7" id="KW-0812">Transmembrane</keyword>
<comment type="subcellular location">
    <subcellularLocation>
        <location evidence="1">Membrane</location>
        <topology evidence="1">Multi-pass membrane protein</topology>
    </subcellularLocation>
</comment>
<dbReference type="AlphaFoldDB" id="A0A915I804"/>
<organism evidence="8 9">
    <name type="scientific">Romanomermis culicivorax</name>
    <name type="common">Nematode worm</name>
    <dbReference type="NCBI Taxonomy" id="13658"/>
    <lineage>
        <taxon>Eukaryota</taxon>
        <taxon>Metazoa</taxon>
        <taxon>Ecdysozoa</taxon>
        <taxon>Nematoda</taxon>
        <taxon>Enoplea</taxon>
        <taxon>Dorylaimia</taxon>
        <taxon>Mermithida</taxon>
        <taxon>Mermithoidea</taxon>
        <taxon>Mermithidae</taxon>
        <taxon>Romanomermis</taxon>
    </lineage>
</organism>
<dbReference type="PIRSF" id="PIRSF015840">
    <property type="entry name" value="DUF284_TM_euk"/>
    <property type="match status" value="1"/>
</dbReference>
<dbReference type="GO" id="GO:0005783">
    <property type="term" value="C:endoplasmic reticulum"/>
    <property type="evidence" value="ECO:0007669"/>
    <property type="project" value="TreeGrafter"/>
</dbReference>
<comment type="similarity">
    <text evidence="2 6">Belongs to the CDC50/LEM3 family.</text>
</comment>
<name>A0A915I804_ROMCU</name>
<evidence type="ECO:0000256" key="4">
    <source>
        <dbReference type="ARBA" id="ARBA00022989"/>
    </source>
</evidence>
<feature type="transmembrane region" description="Helical" evidence="7">
    <location>
        <begin position="30"/>
        <end position="57"/>
    </location>
</feature>
<keyword evidence="8" id="KW-1185">Reference proteome</keyword>